<evidence type="ECO:0000256" key="1">
    <source>
        <dbReference type="ARBA" id="ARBA00022614"/>
    </source>
</evidence>
<dbReference type="GO" id="GO:0006952">
    <property type="term" value="P:defense response"/>
    <property type="evidence" value="ECO:0007669"/>
    <property type="project" value="InterPro"/>
</dbReference>
<dbReference type="InterPro" id="IPR032675">
    <property type="entry name" value="LRR_dom_sf"/>
</dbReference>
<dbReference type="PANTHER" id="PTHR11017:SF574">
    <property type="entry name" value="ADP-RIBOSYL CYCLASE_CYCLIC ADP-RIBOSE HYDROLASE"/>
    <property type="match status" value="1"/>
</dbReference>
<keyword evidence="1" id="KW-0433">Leucine-rich repeat</keyword>
<dbReference type="Gene3D" id="3.80.10.10">
    <property type="entry name" value="Ribonuclease Inhibitor"/>
    <property type="match status" value="1"/>
</dbReference>
<evidence type="ECO:0000313" key="4">
    <source>
        <dbReference type="Proteomes" id="UP001187192"/>
    </source>
</evidence>
<accession>A0AA88A4N7</accession>
<organism evidence="3 4">
    <name type="scientific">Ficus carica</name>
    <name type="common">Common fig</name>
    <dbReference type="NCBI Taxonomy" id="3494"/>
    <lineage>
        <taxon>Eukaryota</taxon>
        <taxon>Viridiplantae</taxon>
        <taxon>Streptophyta</taxon>
        <taxon>Embryophyta</taxon>
        <taxon>Tracheophyta</taxon>
        <taxon>Spermatophyta</taxon>
        <taxon>Magnoliopsida</taxon>
        <taxon>eudicotyledons</taxon>
        <taxon>Gunneridae</taxon>
        <taxon>Pentapetalae</taxon>
        <taxon>rosids</taxon>
        <taxon>fabids</taxon>
        <taxon>Rosales</taxon>
        <taxon>Moraceae</taxon>
        <taxon>Ficeae</taxon>
        <taxon>Ficus</taxon>
    </lineage>
</organism>
<proteinExistence type="predicted"/>
<protein>
    <submittedName>
        <fullName evidence="3">Uncharacterized protein</fullName>
    </submittedName>
</protein>
<evidence type="ECO:0000313" key="3">
    <source>
        <dbReference type="EMBL" id="GMN46352.1"/>
    </source>
</evidence>
<sequence>MVGLLIAQRHYYIRWPESRLIDEVVQDIIKKLQLMSPRRWSSCLYVYDKAISATAKIEGISVDMSWSSGLTELYLSPTAFKKMVNLRILKFRNRFLKRKLQFRQGLRFLPDALRYLYWDGYPFESLPLEFSGKNLVELKMQYSNVKQLWEGIQCFENLKAIDLSYSEQLIQVPDLSQAPNIESVTLSYCVCLREVPLYFGGLEKLTSLNLKGCSSLDEVSALPENVINVNLKRCESLKSLPSNIYTLKSLRRLELAGCSKFDYSKKFLEFLDNLKHNLENLN</sequence>
<dbReference type="InterPro" id="IPR044974">
    <property type="entry name" value="Disease_R_plants"/>
</dbReference>
<reference evidence="3" key="1">
    <citation type="submission" date="2023-07" db="EMBL/GenBank/DDBJ databases">
        <title>draft genome sequence of fig (Ficus carica).</title>
        <authorList>
            <person name="Takahashi T."/>
            <person name="Nishimura K."/>
        </authorList>
    </citation>
    <scope>NUCLEOTIDE SEQUENCE</scope>
</reference>
<comment type="caution">
    <text evidence="3">The sequence shown here is derived from an EMBL/GenBank/DDBJ whole genome shotgun (WGS) entry which is preliminary data.</text>
</comment>
<dbReference type="PANTHER" id="PTHR11017">
    <property type="entry name" value="LEUCINE-RICH REPEAT-CONTAINING PROTEIN"/>
    <property type="match status" value="1"/>
</dbReference>
<dbReference type="Proteomes" id="UP001187192">
    <property type="component" value="Unassembled WGS sequence"/>
</dbReference>
<dbReference type="AlphaFoldDB" id="A0AA88A4N7"/>
<keyword evidence="4" id="KW-1185">Reference proteome</keyword>
<dbReference type="SUPFAM" id="SSF52058">
    <property type="entry name" value="L domain-like"/>
    <property type="match status" value="1"/>
</dbReference>
<name>A0AA88A4N7_FICCA</name>
<dbReference type="EMBL" id="BTGU01000022">
    <property type="protein sequence ID" value="GMN46352.1"/>
    <property type="molecule type" value="Genomic_DNA"/>
</dbReference>
<gene>
    <name evidence="3" type="ORF">TIFTF001_015535</name>
</gene>
<dbReference type="Pfam" id="PF07725">
    <property type="entry name" value="LRR_3"/>
    <property type="match status" value="1"/>
</dbReference>
<evidence type="ECO:0000256" key="2">
    <source>
        <dbReference type="ARBA" id="ARBA00022737"/>
    </source>
</evidence>
<dbReference type="InterPro" id="IPR011713">
    <property type="entry name" value="Leu-rich_rpt_3"/>
</dbReference>
<keyword evidence="2" id="KW-0677">Repeat</keyword>